<sequence>MMASRAHHLLCSTLYSLHDADAWKAAAIISLIDLFNVSTFTFCSNELTFPATSSGNETLCFGHLEAAVRMSMLIRPRRRPRRYGQRWTGGVSLSSKLTRLLAQPRPRAAGQNLTRVRTAIQRMPAVPHGHPIAGPILLYITSKAASRFSPSYNTHADIISSEQESHKAYMWERERGAYGERYVERTS</sequence>
<protein>
    <submittedName>
        <fullName evidence="1">Uncharacterized protein</fullName>
    </submittedName>
</protein>
<dbReference type="EMBL" id="MU277201">
    <property type="protein sequence ID" value="KAI0063734.1"/>
    <property type="molecule type" value="Genomic_DNA"/>
</dbReference>
<keyword evidence="2" id="KW-1185">Reference proteome</keyword>
<accession>A0ACB8T4W1</accession>
<dbReference type="Proteomes" id="UP000814140">
    <property type="component" value="Unassembled WGS sequence"/>
</dbReference>
<gene>
    <name evidence="1" type="ORF">BV25DRAFT_354836</name>
</gene>
<name>A0ACB8T4W1_9AGAM</name>
<reference evidence="1" key="1">
    <citation type="submission" date="2021-03" db="EMBL/GenBank/DDBJ databases">
        <authorList>
            <consortium name="DOE Joint Genome Institute"/>
            <person name="Ahrendt S."/>
            <person name="Looney B.P."/>
            <person name="Miyauchi S."/>
            <person name="Morin E."/>
            <person name="Drula E."/>
            <person name="Courty P.E."/>
            <person name="Chicoki N."/>
            <person name="Fauchery L."/>
            <person name="Kohler A."/>
            <person name="Kuo A."/>
            <person name="Labutti K."/>
            <person name="Pangilinan J."/>
            <person name="Lipzen A."/>
            <person name="Riley R."/>
            <person name="Andreopoulos W."/>
            <person name="He G."/>
            <person name="Johnson J."/>
            <person name="Barry K.W."/>
            <person name="Grigoriev I.V."/>
            <person name="Nagy L."/>
            <person name="Hibbett D."/>
            <person name="Henrissat B."/>
            <person name="Matheny P.B."/>
            <person name="Labbe J."/>
            <person name="Martin F."/>
        </authorList>
    </citation>
    <scope>NUCLEOTIDE SEQUENCE</scope>
    <source>
        <strain evidence="1">HHB10654</strain>
    </source>
</reference>
<evidence type="ECO:0000313" key="1">
    <source>
        <dbReference type="EMBL" id="KAI0063734.1"/>
    </source>
</evidence>
<organism evidence="1 2">
    <name type="scientific">Artomyces pyxidatus</name>
    <dbReference type="NCBI Taxonomy" id="48021"/>
    <lineage>
        <taxon>Eukaryota</taxon>
        <taxon>Fungi</taxon>
        <taxon>Dikarya</taxon>
        <taxon>Basidiomycota</taxon>
        <taxon>Agaricomycotina</taxon>
        <taxon>Agaricomycetes</taxon>
        <taxon>Russulales</taxon>
        <taxon>Auriscalpiaceae</taxon>
        <taxon>Artomyces</taxon>
    </lineage>
</organism>
<comment type="caution">
    <text evidence="1">The sequence shown here is derived from an EMBL/GenBank/DDBJ whole genome shotgun (WGS) entry which is preliminary data.</text>
</comment>
<evidence type="ECO:0000313" key="2">
    <source>
        <dbReference type="Proteomes" id="UP000814140"/>
    </source>
</evidence>
<reference evidence="1" key="2">
    <citation type="journal article" date="2022" name="New Phytol.">
        <title>Evolutionary transition to the ectomycorrhizal habit in the genomes of a hyperdiverse lineage of mushroom-forming fungi.</title>
        <authorList>
            <person name="Looney B."/>
            <person name="Miyauchi S."/>
            <person name="Morin E."/>
            <person name="Drula E."/>
            <person name="Courty P.E."/>
            <person name="Kohler A."/>
            <person name="Kuo A."/>
            <person name="LaButti K."/>
            <person name="Pangilinan J."/>
            <person name="Lipzen A."/>
            <person name="Riley R."/>
            <person name="Andreopoulos W."/>
            <person name="He G."/>
            <person name="Johnson J."/>
            <person name="Nolan M."/>
            <person name="Tritt A."/>
            <person name="Barry K.W."/>
            <person name="Grigoriev I.V."/>
            <person name="Nagy L.G."/>
            <person name="Hibbett D."/>
            <person name="Henrissat B."/>
            <person name="Matheny P.B."/>
            <person name="Labbe J."/>
            <person name="Martin F.M."/>
        </authorList>
    </citation>
    <scope>NUCLEOTIDE SEQUENCE</scope>
    <source>
        <strain evidence="1">HHB10654</strain>
    </source>
</reference>
<proteinExistence type="predicted"/>